<organism evidence="2 3">
    <name type="scientific">Anaeromonas frigoriresistens</name>
    <dbReference type="NCBI Taxonomy" id="2683708"/>
    <lineage>
        <taxon>Bacteria</taxon>
        <taxon>Bacillati</taxon>
        <taxon>Bacillota</taxon>
        <taxon>Tissierellia</taxon>
        <taxon>Tissierellales</taxon>
        <taxon>Thermohalobacteraceae</taxon>
        <taxon>Anaeromonas</taxon>
    </lineage>
</organism>
<evidence type="ECO:0000256" key="1">
    <source>
        <dbReference type="SAM" id="Phobius"/>
    </source>
</evidence>
<dbReference type="RefSeq" id="WP_203367291.1">
    <property type="nucleotide sequence ID" value="NZ_WSFT01000048.1"/>
</dbReference>
<sequence length="229" mass="26328">MISKTSFKADFKMVVRDPILILFFILPIFIPILIKIALNFVVPLIFRYTGVNLIEYYGYVLMVSILITPLMLGTVSAFLLIDERDSRIQELIKITPVGYFGYISNRLLLPFIGSIMYTILTYLLLDIYNLEFVQLILIAILIGIEGIQIAYLLYNLATDKVQGLTYSKGFGVFTILALADIFNVKWFRIVGGLTPFYWITKLIIDFSLSTVMLAIIIHIIYLIFIFRHK</sequence>
<feature type="transmembrane region" description="Helical" evidence="1">
    <location>
        <begin position="58"/>
        <end position="81"/>
    </location>
</feature>
<feature type="transmembrane region" description="Helical" evidence="1">
    <location>
        <begin position="20"/>
        <end position="46"/>
    </location>
</feature>
<feature type="transmembrane region" description="Helical" evidence="1">
    <location>
        <begin position="107"/>
        <end position="125"/>
    </location>
</feature>
<protein>
    <recommendedName>
        <fullName evidence="4">Fluoroquinolone transport system permease protein</fullName>
    </recommendedName>
</protein>
<comment type="caution">
    <text evidence="2">The sequence shown here is derived from an EMBL/GenBank/DDBJ whole genome shotgun (WGS) entry which is preliminary data.</text>
</comment>
<feature type="transmembrane region" description="Helical" evidence="1">
    <location>
        <begin position="206"/>
        <end position="226"/>
    </location>
</feature>
<keyword evidence="3" id="KW-1185">Reference proteome</keyword>
<gene>
    <name evidence="2" type="ORF">GOQ27_12900</name>
</gene>
<dbReference type="EMBL" id="WSFT01000048">
    <property type="protein sequence ID" value="MBS4539367.1"/>
    <property type="molecule type" value="Genomic_DNA"/>
</dbReference>
<reference evidence="2" key="1">
    <citation type="submission" date="2019-12" db="EMBL/GenBank/DDBJ databases">
        <title>Clostridiaceae gen. nov. sp. nov., isolated from sediment in Xinjiang, China.</title>
        <authorList>
            <person name="Zhang R."/>
        </authorList>
    </citation>
    <scope>NUCLEOTIDE SEQUENCE</scope>
    <source>
        <strain evidence="2">D2Q-11</strain>
    </source>
</reference>
<accession>A0A942V1B9</accession>
<dbReference type="AlphaFoldDB" id="A0A942V1B9"/>
<dbReference type="Proteomes" id="UP000724672">
    <property type="component" value="Unassembled WGS sequence"/>
</dbReference>
<keyword evidence="1" id="KW-0812">Transmembrane</keyword>
<evidence type="ECO:0008006" key="4">
    <source>
        <dbReference type="Google" id="ProtNLM"/>
    </source>
</evidence>
<feature type="transmembrane region" description="Helical" evidence="1">
    <location>
        <begin position="131"/>
        <end position="154"/>
    </location>
</feature>
<proteinExistence type="predicted"/>
<evidence type="ECO:0000313" key="2">
    <source>
        <dbReference type="EMBL" id="MBS4539367.1"/>
    </source>
</evidence>
<feature type="transmembrane region" description="Helical" evidence="1">
    <location>
        <begin position="166"/>
        <end position="186"/>
    </location>
</feature>
<keyword evidence="1" id="KW-1133">Transmembrane helix</keyword>
<evidence type="ECO:0000313" key="3">
    <source>
        <dbReference type="Proteomes" id="UP000724672"/>
    </source>
</evidence>
<keyword evidence="1" id="KW-0472">Membrane</keyword>
<name>A0A942V1B9_9FIRM</name>